<proteinExistence type="predicted"/>
<evidence type="ECO:0000313" key="3">
    <source>
        <dbReference type="Proteomes" id="UP000225706"/>
    </source>
</evidence>
<evidence type="ECO:0000313" key="2">
    <source>
        <dbReference type="EMBL" id="PFX21931.1"/>
    </source>
</evidence>
<dbReference type="EMBL" id="LSMT01000258">
    <property type="protein sequence ID" value="PFX21931.1"/>
    <property type="molecule type" value="Genomic_DNA"/>
</dbReference>
<accession>A0A2B4RWE4</accession>
<comment type="caution">
    <text evidence="2">The sequence shown here is derived from an EMBL/GenBank/DDBJ whole genome shotgun (WGS) entry which is preliminary data.</text>
</comment>
<dbReference type="Proteomes" id="UP000225706">
    <property type="component" value="Unassembled WGS sequence"/>
</dbReference>
<feature type="region of interest" description="Disordered" evidence="1">
    <location>
        <begin position="19"/>
        <end position="44"/>
    </location>
</feature>
<gene>
    <name evidence="2" type="ORF">AWC38_SpisGene13563</name>
</gene>
<protein>
    <submittedName>
        <fullName evidence="2">Uncharacterized protein</fullName>
    </submittedName>
</protein>
<organism evidence="2 3">
    <name type="scientific">Stylophora pistillata</name>
    <name type="common">Smooth cauliflower coral</name>
    <dbReference type="NCBI Taxonomy" id="50429"/>
    <lineage>
        <taxon>Eukaryota</taxon>
        <taxon>Metazoa</taxon>
        <taxon>Cnidaria</taxon>
        <taxon>Anthozoa</taxon>
        <taxon>Hexacorallia</taxon>
        <taxon>Scleractinia</taxon>
        <taxon>Astrocoeniina</taxon>
        <taxon>Pocilloporidae</taxon>
        <taxon>Stylophora</taxon>
    </lineage>
</organism>
<reference evidence="3" key="1">
    <citation type="journal article" date="2017" name="bioRxiv">
        <title>Comparative analysis of the genomes of Stylophora pistillata and Acropora digitifera provides evidence for extensive differences between species of corals.</title>
        <authorList>
            <person name="Voolstra C.R."/>
            <person name="Li Y."/>
            <person name="Liew Y.J."/>
            <person name="Baumgarten S."/>
            <person name="Zoccola D."/>
            <person name="Flot J.-F."/>
            <person name="Tambutte S."/>
            <person name="Allemand D."/>
            <person name="Aranda M."/>
        </authorList>
    </citation>
    <scope>NUCLEOTIDE SEQUENCE [LARGE SCALE GENOMIC DNA]</scope>
</reference>
<keyword evidence="3" id="KW-1185">Reference proteome</keyword>
<sequence>MSVWRCERNVSDIEPNQAECERNSNGTARTRFPGSRMTADPRASPKLTKAVKLKGNGCRLDMFSGEQKTLTRDSKQEVNKLTNLSSVLTNSVEEIPDEVAAVYHESTRTPEDDALPIERAQGFDDWWNHSSVQLYQMDEEEQFPYWLDHTERIDSNVYNTQVNDLSGSLKNKTVVSDHDSNQFKSPHGHEHGEVYITTKTDERIQSLRALLAEQEETISRLRSDSKARLAESKEVFRILRQERSGCGQIERNMPITQNSHTNETKNPFCKELRCTCRKRISSEDTGFSNSKRYRYNFRKSVQQQFRKNFEKKTGEVNTFPKYNFMTECVCYPDVSRKDTLTQEEFLSSLGLFRNTKSNGTS</sequence>
<evidence type="ECO:0000256" key="1">
    <source>
        <dbReference type="SAM" id="MobiDB-lite"/>
    </source>
</evidence>
<dbReference type="AlphaFoldDB" id="A0A2B4RWE4"/>
<name>A0A2B4RWE4_STYPI</name>
<dbReference type="OrthoDB" id="5965896at2759"/>